<dbReference type="RefSeq" id="YP_009825133.1">
    <property type="nucleotide sequence ID" value="NC_048450.1"/>
</dbReference>
<reference evidence="1" key="1">
    <citation type="submission" date="2018-05" db="EMBL/GenBank/DDBJ databases">
        <title>Comparative plastid genomics of Barnadesioideae.</title>
        <authorList>
            <person name="Gruenstaeudl M."/>
        </authorList>
    </citation>
    <scope>NUCLEOTIDE SEQUENCE</scope>
</reference>
<sequence length="16" mass="1991">MLFPEVWRKRKSIGFP</sequence>
<dbReference type="EMBL" id="MH298332">
    <property type="protein sequence ID" value="QBZ37912.1"/>
    <property type="molecule type" value="Genomic_DNA"/>
</dbReference>
<evidence type="ECO:0000313" key="1">
    <source>
        <dbReference type="EMBL" id="QBZ37926.1"/>
    </source>
</evidence>
<protein>
    <submittedName>
        <fullName evidence="1">Ycf68</fullName>
    </submittedName>
</protein>
<dbReference type="AlphaFoldDB" id="A0A6G5Q9H0"/>
<organism evidence="1">
    <name type="scientific">Doniophyton anomalum</name>
    <dbReference type="NCBI Taxonomy" id="41570"/>
    <lineage>
        <taxon>Eukaryota</taxon>
        <taxon>Viridiplantae</taxon>
        <taxon>Streptophyta</taxon>
        <taxon>Embryophyta</taxon>
        <taxon>Tracheophyta</taxon>
        <taxon>Spermatophyta</taxon>
        <taxon>Magnoliopsida</taxon>
        <taxon>eudicotyledons</taxon>
        <taxon>Gunneridae</taxon>
        <taxon>Pentapetalae</taxon>
        <taxon>asterids</taxon>
        <taxon>campanulids</taxon>
        <taxon>Asterales</taxon>
        <taxon>Asteraceae</taxon>
        <taxon>Barnadesioideae</taxon>
        <taxon>Doniophyton</taxon>
    </lineage>
</organism>
<keyword evidence="1" id="KW-0934">Plastid</keyword>
<proteinExistence type="predicted"/>
<name>A0A6G5Q9H0_9ASTR</name>
<geneLocation type="chloroplast" evidence="1"/>
<keyword evidence="1" id="KW-0150">Chloroplast</keyword>
<dbReference type="GeneID" id="55286381"/>
<accession>A0A6G5Q9H0</accession>
<dbReference type="EMBL" id="MH298332">
    <property type="protein sequence ID" value="QBZ37926.1"/>
    <property type="molecule type" value="Genomic_DNA"/>
</dbReference>
<dbReference type="RefSeq" id="YP_009825147.1">
    <property type="nucleotide sequence ID" value="NC_048450.1"/>
</dbReference>
<gene>
    <name evidence="1" type="primary">ycf68</name>
</gene>
<dbReference type="GeneID" id="55286353"/>